<keyword evidence="9 15" id="KW-0328">Glycosyltransferase</keyword>
<dbReference type="GO" id="GO:0046872">
    <property type="term" value="F:metal ion binding"/>
    <property type="evidence" value="ECO:0007669"/>
    <property type="project" value="UniProtKB-KW"/>
</dbReference>
<dbReference type="GO" id="GO:0006506">
    <property type="term" value="P:GPI anchor biosynthetic process"/>
    <property type="evidence" value="ECO:0007669"/>
    <property type="project" value="TreeGrafter"/>
</dbReference>
<evidence type="ECO:0000256" key="6">
    <source>
        <dbReference type="ARBA" id="ARBA00006739"/>
    </source>
</evidence>
<evidence type="ECO:0000259" key="17">
    <source>
        <dbReference type="Pfam" id="PF00535"/>
    </source>
</evidence>
<name>A0AAW0UH51_SCYPA</name>
<evidence type="ECO:0000256" key="1">
    <source>
        <dbReference type="ARBA" id="ARBA00001913"/>
    </source>
</evidence>
<evidence type="ECO:0000256" key="16">
    <source>
        <dbReference type="SAM" id="MobiDB-lite"/>
    </source>
</evidence>
<keyword evidence="11" id="KW-0479">Metal-binding</keyword>
<reference evidence="18 19" key="1">
    <citation type="submission" date="2023-03" db="EMBL/GenBank/DDBJ databases">
        <title>High-quality genome of Scylla paramamosain provides insights in environmental adaptation.</title>
        <authorList>
            <person name="Zhang L."/>
        </authorList>
    </citation>
    <scope>NUCLEOTIDE SEQUENCE [LARGE SCALE GENOMIC DNA]</scope>
    <source>
        <strain evidence="18">LZ_2023a</strain>
        <tissue evidence="18">Muscle</tissue>
    </source>
</reference>
<dbReference type="AlphaFoldDB" id="A0AAW0UH51"/>
<proteinExistence type="inferred from homology"/>
<dbReference type="EMBL" id="JARAKH010000012">
    <property type="protein sequence ID" value="KAK8398831.1"/>
    <property type="molecule type" value="Genomic_DNA"/>
</dbReference>
<evidence type="ECO:0000313" key="19">
    <source>
        <dbReference type="Proteomes" id="UP001487740"/>
    </source>
</evidence>
<evidence type="ECO:0000256" key="10">
    <source>
        <dbReference type="ARBA" id="ARBA00022679"/>
    </source>
</evidence>
<evidence type="ECO:0000256" key="11">
    <source>
        <dbReference type="ARBA" id="ARBA00022723"/>
    </source>
</evidence>
<dbReference type="SUPFAM" id="SSF53448">
    <property type="entry name" value="Nucleotide-diphospho-sugar transferases"/>
    <property type="match status" value="1"/>
</dbReference>
<dbReference type="GO" id="GO:0005789">
    <property type="term" value="C:endoplasmic reticulum membrane"/>
    <property type="evidence" value="ECO:0007669"/>
    <property type="project" value="TreeGrafter"/>
</dbReference>
<evidence type="ECO:0000256" key="4">
    <source>
        <dbReference type="ARBA" id="ARBA00004240"/>
    </source>
</evidence>
<evidence type="ECO:0000256" key="8">
    <source>
        <dbReference type="ARBA" id="ARBA00014858"/>
    </source>
</evidence>
<dbReference type="PANTHER" id="PTHR43398">
    <property type="entry name" value="DOLICHOL-PHOSPHATE MANNOSYLTRANSFERASE SUBUNIT 1"/>
    <property type="match status" value="1"/>
</dbReference>
<comment type="cofactor">
    <cofactor evidence="2">
        <name>Mn(2+)</name>
        <dbReference type="ChEBI" id="CHEBI:29035"/>
    </cofactor>
</comment>
<comment type="function">
    <text evidence="15">Transfers mannose from GDP-mannose to dolichol monophosphate to form dolichol phosphate mannose (Dol-P-Man) which is the mannosyl donor in pathways leading to N-glycosylation, glycosyl phosphatidylinositol membrane anchoring, and O-mannosylation of proteins.</text>
</comment>
<dbReference type="PANTHER" id="PTHR43398:SF1">
    <property type="entry name" value="DOLICHOL-PHOSPHATE MANNOSYLTRANSFERASE SUBUNIT 1"/>
    <property type="match status" value="1"/>
</dbReference>
<dbReference type="Gene3D" id="3.90.550.10">
    <property type="entry name" value="Spore Coat Polysaccharide Biosynthesis Protein SpsA, Chain A"/>
    <property type="match status" value="1"/>
</dbReference>
<accession>A0AAW0UH51</accession>
<keyword evidence="12 15" id="KW-0256">Endoplasmic reticulum</keyword>
<keyword evidence="13" id="KW-0460">Magnesium</keyword>
<comment type="subcellular location">
    <subcellularLocation>
        <location evidence="4 15">Endoplasmic reticulum</location>
    </subcellularLocation>
</comment>
<keyword evidence="14" id="KW-0464">Manganese</keyword>
<evidence type="ECO:0000256" key="14">
    <source>
        <dbReference type="ARBA" id="ARBA00023211"/>
    </source>
</evidence>
<protein>
    <recommendedName>
        <fullName evidence="8 15">Dolichol-phosphate mannosyltransferase subunit 1</fullName>
        <ecNumber evidence="7 15">2.4.1.83</ecNumber>
    </recommendedName>
</protein>
<evidence type="ECO:0000256" key="9">
    <source>
        <dbReference type="ARBA" id="ARBA00022676"/>
    </source>
</evidence>
<dbReference type="Proteomes" id="UP001487740">
    <property type="component" value="Unassembled WGS sequence"/>
</dbReference>
<comment type="similarity">
    <text evidence="6 15">Belongs to the glycosyltransferase 2 family.</text>
</comment>
<evidence type="ECO:0000256" key="2">
    <source>
        <dbReference type="ARBA" id="ARBA00001936"/>
    </source>
</evidence>
<feature type="domain" description="Glycosyltransferase 2-like" evidence="17">
    <location>
        <begin position="315"/>
        <end position="485"/>
    </location>
</feature>
<evidence type="ECO:0000256" key="5">
    <source>
        <dbReference type="ARBA" id="ARBA00004922"/>
    </source>
</evidence>
<comment type="catalytic activity">
    <reaction evidence="15">
        <text>a di-trans,poly-cis-dolichyl phosphate + GDP-alpha-D-mannose = a di-trans,poly-cis-dolichyl beta-D-mannosyl phosphate + GDP</text>
        <dbReference type="Rhea" id="RHEA:21184"/>
        <dbReference type="Rhea" id="RHEA-COMP:19498"/>
        <dbReference type="Rhea" id="RHEA-COMP:19501"/>
        <dbReference type="ChEBI" id="CHEBI:57527"/>
        <dbReference type="ChEBI" id="CHEBI:57683"/>
        <dbReference type="ChEBI" id="CHEBI:58189"/>
        <dbReference type="ChEBI" id="CHEBI:58211"/>
    </reaction>
</comment>
<evidence type="ECO:0000256" key="12">
    <source>
        <dbReference type="ARBA" id="ARBA00022824"/>
    </source>
</evidence>
<dbReference type="EC" id="2.4.1.83" evidence="7 15"/>
<dbReference type="FunFam" id="3.90.550.10:FF:000036">
    <property type="entry name" value="Dolichol-phosphate mannosyltransferase subunit 1"/>
    <property type="match status" value="1"/>
</dbReference>
<evidence type="ECO:0000256" key="7">
    <source>
        <dbReference type="ARBA" id="ARBA00012704"/>
    </source>
</evidence>
<evidence type="ECO:0000256" key="3">
    <source>
        <dbReference type="ARBA" id="ARBA00001946"/>
    </source>
</evidence>
<comment type="cofactor">
    <cofactor evidence="1">
        <name>Ca(2+)</name>
        <dbReference type="ChEBI" id="CHEBI:29108"/>
    </cofactor>
</comment>
<dbReference type="GO" id="GO:0004582">
    <property type="term" value="F:dolichyl-phosphate beta-D-mannosyltransferase activity"/>
    <property type="evidence" value="ECO:0007669"/>
    <property type="project" value="UniProtKB-UniRule"/>
</dbReference>
<organism evidence="18 19">
    <name type="scientific">Scylla paramamosain</name>
    <name type="common">Mud crab</name>
    <dbReference type="NCBI Taxonomy" id="85552"/>
    <lineage>
        <taxon>Eukaryota</taxon>
        <taxon>Metazoa</taxon>
        <taxon>Ecdysozoa</taxon>
        <taxon>Arthropoda</taxon>
        <taxon>Crustacea</taxon>
        <taxon>Multicrustacea</taxon>
        <taxon>Malacostraca</taxon>
        <taxon>Eumalacostraca</taxon>
        <taxon>Eucarida</taxon>
        <taxon>Decapoda</taxon>
        <taxon>Pleocyemata</taxon>
        <taxon>Brachyura</taxon>
        <taxon>Eubrachyura</taxon>
        <taxon>Portunoidea</taxon>
        <taxon>Portunidae</taxon>
        <taxon>Portuninae</taxon>
        <taxon>Scylla</taxon>
    </lineage>
</organism>
<dbReference type="InterPro" id="IPR029044">
    <property type="entry name" value="Nucleotide-diphossugar_trans"/>
</dbReference>
<evidence type="ECO:0000256" key="13">
    <source>
        <dbReference type="ARBA" id="ARBA00022842"/>
    </source>
</evidence>
<dbReference type="GO" id="GO:0006488">
    <property type="term" value="P:dolichol-linked oligosaccharide biosynthetic process"/>
    <property type="evidence" value="ECO:0007669"/>
    <property type="project" value="TreeGrafter"/>
</dbReference>
<comment type="cofactor">
    <cofactor evidence="3">
        <name>Mg(2+)</name>
        <dbReference type="ChEBI" id="CHEBI:18420"/>
    </cofactor>
</comment>
<comment type="caution">
    <text evidence="18">The sequence shown here is derived from an EMBL/GenBank/DDBJ whole genome shotgun (WGS) entry which is preliminary data.</text>
</comment>
<gene>
    <name evidence="18" type="ORF">O3P69_004135</name>
</gene>
<dbReference type="Pfam" id="PF00535">
    <property type="entry name" value="Glycos_transf_2"/>
    <property type="match status" value="1"/>
</dbReference>
<dbReference type="CDD" id="cd06442">
    <property type="entry name" value="DPM1_like"/>
    <property type="match status" value="1"/>
</dbReference>
<sequence length="547" mass="60644">MSRLLILCNGHVSAVFPPEILKRNTPSITTKGSSNGDASGENLMPKLERHACFPVRAPLPCDAALPAGAAVVARGRRGINKHGGNALSNYGFEAALVPTSGRSTSLARALVSRPRSLTLFVTHTCCCCLTYINAPVMIYTVTQFEAPPDRQEGRATAVMMMKVHSCVFSAAFLNSGCHGLSSKVVWCKRVAAPPEDVSLEPQRGAPFPAHASSPVRTPRLQNTNTTRTHFHSPLPKRDFPWVYSLQRSIPSAVHDARDAFSYLSEYIGWYKTPSYRHALPHRRTPPQTLSTEQASKLLDTRTANLTVRMAGNKYTVLLPTYNEKDNLPIIVWLLCKYFDESGYTYEIIVIDDGSPDGTLEVAKKLQDIYGEEKIVLRPRAKKLGLGTAYIHGIKHATGNFVFIMDADLSHHPKFIPDFIKKQKEGDYDVVSGTRYRGDGGVYGWDLKRKIISRGANYVTQILLRPGASDLTGSFRLYRKEVLQKLVESCVSKGYVFQMEMIIRARQFSYTIGEVPISFVDRVYGESKLGGAEIVGFLKGLLYLFATT</sequence>
<dbReference type="InterPro" id="IPR039528">
    <property type="entry name" value="DPM1-like"/>
</dbReference>
<keyword evidence="19" id="KW-1185">Reference proteome</keyword>
<dbReference type="InterPro" id="IPR001173">
    <property type="entry name" value="Glyco_trans_2-like"/>
</dbReference>
<evidence type="ECO:0000313" key="18">
    <source>
        <dbReference type="EMBL" id="KAK8398831.1"/>
    </source>
</evidence>
<comment type="subunit">
    <text evidence="15">Component of the dolichol-phosphate mannose (DPM) synthase complex.</text>
</comment>
<comment type="pathway">
    <text evidence="5 15">Protein modification; protein glycosylation.</text>
</comment>
<evidence type="ECO:0000256" key="15">
    <source>
        <dbReference type="RuleBase" id="RU365083"/>
    </source>
</evidence>
<keyword evidence="10 15" id="KW-0808">Transferase</keyword>
<feature type="region of interest" description="Disordered" evidence="16">
    <location>
        <begin position="198"/>
        <end position="229"/>
    </location>
</feature>
<dbReference type="GO" id="GO:0035269">
    <property type="term" value="P:protein O-linked glycosylation via mannose"/>
    <property type="evidence" value="ECO:0007669"/>
    <property type="project" value="TreeGrafter"/>
</dbReference>